<dbReference type="STRING" id="857340.A0A086TFA9"/>
<dbReference type="InterPro" id="IPR035979">
    <property type="entry name" value="RBD_domain_sf"/>
</dbReference>
<protein>
    <recommendedName>
        <fullName evidence="8">Splicing factor U2AF subunit</fullName>
    </recommendedName>
    <alternativeName>
        <fullName evidence="8">U2 snRNP auxiliary factor large subunit</fullName>
    </alternativeName>
</protein>
<gene>
    <name evidence="11" type="ORF">ACRE_010160</name>
</gene>
<keyword evidence="5 8" id="KW-0508">mRNA splicing</keyword>
<evidence type="ECO:0000256" key="3">
    <source>
        <dbReference type="ARBA" id="ARBA00022737"/>
    </source>
</evidence>
<dbReference type="EMBL" id="JPKY01000005">
    <property type="protein sequence ID" value="KFH48041.1"/>
    <property type="molecule type" value="Genomic_DNA"/>
</dbReference>
<dbReference type="NCBIfam" id="TIGR01642">
    <property type="entry name" value="U2AF_lg"/>
    <property type="match status" value="1"/>
</dbReference>
<dbReference type="Proteomes" id="UP000029964">
    <property type="component" value="Unassembled WGS sequence"/>
</dbReference>
<accession>A0A086TFA9</accession>
<keyword evidence="3" id="KW-0677">Repeat</keyword>
<dbReference type="GO" id="GO:0005634">
    <property type="term" value="C:nucleus"/>
    <property type="evidence" value="ECO:0007669"/>
    <property type="project" value="UniProtKB-SubCell"/>
</dbReference>
<evidence type="ECO:0000256" key="7">
    <source>
        <dbReference type="PROSITE-ProRule" id="PRU00176"/>
    </source>
</evidence>
<evidence type="ECO:0000256" key="8">
    <source>
        <dbReference type="RuleBase" id="RU364135"/>
    </source>
</evidence>
<dbReference type="OrthoDB" id="10266058at2759"/>
<dbReference type="Pfam" id="PF00076">
    <property type="entry name" value="RRM_1"/>
    <property type="match status" value="2"/>
</dbReference>
<name>A0A086TFA9_HAPC1</name>
<evidence type="ECO:0000256" key="6">
    <source>
        <dbReference type="ARBA" id="ARBA00023242"/>
    </source>
</evidence>
<comment type="similarity">
    <text evidence="8">Belongs to the splicing factor SR family.</text>
</comment>
<evidence type="ECO:0000256" key="4">
    <source>
        <dbReference type="ARBA" id="ARBA00022884"/>
    </source>
</evidence>
<evidence type="ECO:0000259" key="10">
    <source>
        <dbReference type="PROSITE" id="PS50102"/>
    </source>
</evidence>
<keyword evidence="4 7" id="KW-0694">RNA-binding</keyword>
<evidence type="ECO:0000256" key="1">
    <source>
        <dbReference type="ARBA" id="ARBA00004123"/>
    </source>
</evidence>
<dbReference type="GO" id="GO:0003723">
    <property type="term" value="F:RNA binding"/>
    <property type="evidence" value="ECO:0007669"/>
    <property type="project" value="UniProtKB-UniRule"/>
</dbReference>
<keyword evidence="12" id="KW-1185">Reference proteome</keyword>
<dbReference type="InterPro" id="IPR006529">
    <property type="entry name" value="U2AF_lg"/>
</dbReference>
<feature type="compositionally biased region" description="Polar residues" evidence="9">
    <location>
        <begin position="200"/>
        <end position="217"/>
    </location>
</feature>
<evidence type="ECO:0000313" key="12">
    <source>
        <dbReference type="Proteomes" id="UP000029964"/>
    </source>
</evidence>
<dbReference type="HOGENOM" id="CLU_021795_2_0_1"/>
<feature type="compositionally biased region" description="Basic residues" evidence="9">
    <location>
        <begin position="29"/>
        <end position="39"/>
    </location>
</feature>
<dbReference type="PROSITE" id="PS50102">
    <property type="entry name" value="RRM"/>
    <property type="match status" value="3"/>
</dbReference>
<feature type="region of interest" description="Disordered" evidence="9">
    <location>
        <begin position="1"/>
        <end position="154"/>
    </location>
</feature>
<feature type="domain" description="RRM" evidence="10">
    <location>
        <begin position="225"/>
        <end position="301"/>
    </location>
</feature>
<feature type="region of interest" description="Disordered" evidence="9">
    <location>
        <begin position="191"/>
        <end position="217"/>
    </location>
</feature>
<sequence length="552" mass="61602">MNGDTYSSRDSRRGRDYPPRTGDRDDRRERHRDRDRRRSRSPDHRSHRRGDADVDAYSSSRNHRDREREDRYSGRDRRAEREWDRDRGSSRRDARRDDDERPPRRDRDLYDDRRRGGRDRRDDGYGRPHESRRTASPPPKKREPTPDLTDVVPINERKRRMTQWDIKPPGYDFVTAEQAKLSGMFPLPGAPRQQPMDPTKLQQFNQPGSQVSSTGLVASNSRQSKRLIVSNVPSGTSEENLMGFFNLQLNGLNVIESTDPCVLCQFSTDRSFAVLEFKTAGDATVAFALDGITMEAEDATNGAADGVSNGLQIRRPKDYVVPALVAEAPQDPDVVSNVVPDTINKLSITNIPTFLTDEQVSELLAAFGKPKAFVLVKDRSTEESRGIAFAEYLDPATANGPALETLNGMDVGGKKLKVTKASIGPTQVANFDVGIAAISSLAAQTGNEAEQSRVLQLLNMVTAEELMDNDEYEEICEDVREECSKFGTVAELKVPRPSGGSRQSAGVGKIFVKFDTVDSTAKALRALAGRKFADRTVVATYFPEENFDVGAW</sequence>
<dbReference type="CDD" id="cd12232">
    <property type="entry name" value="RRM3_U2AF65"/>
    <property type="match status" value="1"/>
</dbReference>
<dbReference type="SMART" id="SM00360">
    <property type="entry name" value="RRM"/>
    <property type="match status" value="2"/>
</dbReference>
<feature type="domain" description="RRM" evidence="10">
    <location>
        <begin position="344"/>
        <end position="423"/>
    </location>
</feature>
<keyword evidence="2 8" id="KW-0507">mRNA processing</keyword>
<dbReference type="SUPFAM" id="SSF54928">
    <property type="entry name" value="RNA-binding domain, RBD"/>
    <property type="match status" value="2"/>
</dbReference>
<feature type="compositionally biased region" description="Basic and acidic residues" evidence="9">
    <location>
        <begin position="62"/>
        <end position="133"/>
    </location>
</feature>
<dbReference type="Gene3D" id="3.30.70.330">
    <property type="match status" value="3"/>
</dbReference>
<dbReference type="InterPro" id="IPR000504">
    <property type="entry name" value="RRM_dom"/>
</dbReference>
<dbReference type="SMART" id="SM00361">
    <property type="entry name" value="RRM_1"/>
    <property type="match status" value="1"/>
</dbReference>
<dbReference type="AlphaFoldDB" id="A0A086TFA9"/>
<feature type="domain" description="RRM" evidence="10">
    <location>
        <begin position="453"/>
        <end position="544"/>
    </location>
</feature>
<feature type="compositionally biased region" description="Basic and acidic residues" evidence="9">
    <location>
        <begin position="40"/>
        <end position="52"/>
    </location>
</feature>
<comment type="subcellular location">
    <subcellularLocation>
        <location evidence="1 8">Nucleus</location>
    </subcellularLocation>
</comment>
<evidence type="ECO:0000313" key="11">
    <source>
        <dbReference type="EMBL" id="KFH48041.1"/>
    </source>
</evidence>
<proteinExistence type="inferred from homology"/>
<comment type="caution">
    <text evidence="11">The sequence shown here is derived from an EMBL/GenBank/DDBJ whole genome shotgun (WGS) entry which is preliminary data.</text>
</comment>
<dbReference type="GO" id="GO:0008380">
    <property type="term" value="P:RNA splicing"/>
    <property type="evidence" value="ECO:0007669"/>
    <property type="project" value="UniProtKB-KW"/>
</dbReference>
<feature type="compositionally biased region" description="Basic and acidic residues" evidence="9">
    <location>
        <begin position="7"/>
        <end position="28"/>
    </location>
</feature>
<organism evidence="11 12">
    <name type="scientific">Hapsidospora chrysogenum (strain ATCC 11550 / CBS 779.69 / DSM 880 / IAM 14645 / JCM 23072 / IMI 49137)</name>
    <name type="common">Acremonium chrysogenum</name>
    <dbReference type="NCBI Taxonomy" id="857340"/>
    <lineage>
        <taxon>Eukaryota</taxon>
        <taxon>Fungi</taxon>
        <taxon>Dikarya</taxon>
        <taxon>Ascomycota</taxon>
        <taxon>Pezizomycotina</taxon>
        <taxon>Sordariomycetes</taxon>
        <taxon>Hypocreomycetidae</taxon>
        <taxon>Hypocreales</taxon>
        <taxon>Bionectriaceae</taxon>
        <taxon>Hapsidospora</taxon>
    </lineage>
</organism>
<evidence type="ECO:0000256" key="2">
    <source>
        <dbReference type="ARBA" id="ARBA00022664"/>
    </source>
</evidence>
<dbReference type="PANTHER" id="PTHR23139">
    <property type="entry name" value="RNA-BINDING PROTEIN"/>
    <property type="match status" value="1"/>
</dbReference>
<dbReference type="InterPro" id="IPR012677">
    <property type="entry name" value="Nucleotide-bd_a/b_plait_sf"/>
</dbReference>
<evidence type="ECO:0000256" key="9">
    <source>
        <dbReference type="SAM" id="MobiDB-lite"/>
    </source>
</evidence>
<reference evidence="12" key="1">
    <citation type="journal article" date="2014" name="Genome Announc.">
        <title>Genome sequence and annotation of Acremonium chrysogenum, producer of the beta-lactam antibiotic cephalosporin C.</title>
        <authorList>
            <person name="Terfehr D."/>
            <person name="Dahlmann T.A."/>
            <person name="Specht T."/>
            <person name="Zadra I."/>
            <person name="Kuernsteiner H."/>
            <person name="Kueck U."/>
        </authorList>
    </citation>
    <scope>NUCLEOTIDE SEQUENCE [LARGE SCALE GENOMIC DNA]</scope>
    <source>
        <strain evidence="12">ATCC 11550 / CBS 779.69 / DSM 880 / IAM 14645 / JCM 23072 / IMI 49137</strain>
    </source>
</reference>
<dbReference type="InterPro" id="IPR003954">
    <property type="entry name" value="RRM_euk-type"/>
</dbReference>
<dbReference type="GO" id="GO:0006397">
    <property type="term" value="P:mRNA processing"/>
    <property type="evidence" value="ECO:0007669"/>
    <property type="project" value="UniProtKB-KW"/>
</dbReference>
<dbReference type="FunFam" id="3.30.70.330:FF:000097">
    <property type="entry name" value="U2 snRNP auxiliary factor large subunit"/>
    <property type="match status" value="1"/>
</dbReference>
<keyword evidence="6 8" id="KW-0539">Nucleus</keyword>
<comment type="function">
    <text evidence="8">Necessary for the splicing of pre-mRNA.</text>
</comment>
<evidence type="ECO:0000256" key="5">
    <source>
        <dbReference type="ARBA" id="ARBA00023187"/>
    </source>
</evidence>